<dbReference type="InterPro" id="IPR022931">
    <property type="entry name" value="Sulphur_carrier_TusA"/>
</dbReference>
<dbReference type="OrthoDB" id="9797352at2"/>
<dbReference type="Gene3D" id="3.30.110.40">
    <property type="entry name" value="TusA-like domain"/>
    <property type="match status" value="1"/>
</dbReference>
<dbReference type="Proteomes" id="UP000032068">
    <property type="component" value="Unassembled WGS sequence"/>
</dbReference>
<keyword evidence="5" id="KW-0808">Transferase</keyword>
<dbReference type="GO" id="GO:0016740">
    <property type="term" value="F:transferase activity"/>
    <property type="evidence" value="ECO:0007669"/>
    <property type="project" value="UniProtKB-KW"/>
</dbReference>
<dbReference type="GO" id="GO:0097163">
    <property type="term" value="F:sulfur carrier activity"/>
    <property type="evidence" value="ECO:0007669"/>
    <property type="project" value="UniProtKB-UniRule"/>
</dbReference>
<dbReference type="HAMAP" id="MF_00413">
    <property type="entry name" value="Thiourid_synth_A"/>
    <property type="match status" value="1"/>
</dbReference>
<dbReference type="InterPro" id="IPR001455">
    <property type="entry name" value="TusA-like"/>
</dbReference>
<comment type="similarity">
    <text evidence="1 3">Belongs to the sulfur carrier protein TusA family.</text>
</comment>
<dbReference type="InterPro" id="IPR036868">
    <property type="entry name" value="TusA-like_sf"/>
</dbReference>
<keyword evidence="2 3" id="KW-0963">Cytoplasm</keyword>
<comment type="caution">
    <text evidence="5">The sequence shown here is derived from an EMBL/GenBank/DDBJ whole genome shotgun (WGS) entry which is preliminary data.</text>
</comment>
<dbReference type="SUPFAM" id="SSF64307">
    <property type="entry name" value="SirA-like"/>
    <property type="match status" value="1"/>
</dbReference>
<dbReference type="PROSITE" id="PS01148">
    <property type="entry name" value="UPF0033"/>
    <property type="match status" value="1"/>
</dbReference>
<organism evidence="5 6">
    <name type="scientific">Pseudomonas fulva</name>
    <dbReference type="NCBI Taxonomy" id="47880"/>
    <lineage>
        <taxon>Bacteria</taxon>
        <taxon>Pseudomonadati</taxon>
        <taxon>Pseudomonadota</taxon>
        <taxon>Gammaproteobacteria</taxon>
        <taxon>Pseudomonadales</taxon>
        <taxon>Pseudomonadaceae</taxon>
        <taxon>Pseudomonas</taxon>
    </lineage>
</organism>
<name>A0A0D0KEY7_9PSED</name>
<reference evidence="5 6" key="1">
    <citation type="submission" date="2014-12" db="EMBL/GenBank/DDBJ databases">
        <title>16Stimator: statistical estimation of ribosomal gene copy numbers from draft genome assemblies.</title>
        <authorList>
            <person name="Perisin M.A."/>
            <person name="Vetter M."/>
            <person name="Gilbert J.A."/>
            <person name="Bergelson J."/>
        </authorList>
    </citation>
    <scope>NUCLEOTIDE SEQUENCE [LARGE SCALE GENOMIC DNA]</scope>
    <source>
        <strain evidence="5 6">MEJ086</strain>
    </source>
</reference>
<evidence type="ECO:0000256" key="3">
    <source>
        <dbReference type="HAMAP-Rule" id="MF_00413"/>
    </source>
</evidence>
<protein>
    <recommendedName>
        <fullName evidence="3">Sulfur carrier protein TusA</fullName>
    </recommendedName>
</protein>
<dbReference type="PANTHER" id="PTHR33279">
    <property type="entry name" value="SULFUR CARRIER PROTEIN YEDF-RELATED"/>
    <property type="match status" value="1"/>
</dbReference>
<feature type="domain" description="UPF0033" evidence="4">
    <location>
        <begin position="10"/>
        <end position="34"/>
    </location>
</feature>
<feature type="active site" description="Cysteine persulfide intermediate" evidence="3">
    <location>
        <position position="17"/>
    </location>
</feature>
<gene>
    <name evidence="3" type="primary">tusA</name>
    <name evidence="5" type="ORF">RU08_20260</name>
</gene>
<dbReference type="Pfam" id="PF01206">
    <property type="entry name" value="TusA"/>
    <property type="match status" value="1"/>
</dbReference>
<comment type="function">
    <text evidence="3">Sulfur carrier protein which probably makes part of a sulfur-relay system.</text>
</comment>
<accession>A0A0D0KEY7</accession>
<dbReference type="EMBL" id="JXQW01000062">
    <property type="protein sequence ID" value="KIP96604.1"/>
    <property type="molecule type" value="Genomic_DNA"/>
</dbReference>
<dbReference type="PANTHER" id="PTHR33279:SF2">
    <property type="entry name" value="SULFUR CARRIER PROTEIN TUSA"/>
    <property type="match status" value="1"/>
</dbReference>
<comment type="subcellular location">
    <subcellularLocation>
        <location evidence="3">Cytoplasm</location>
    </subcellularLocation>
</comment>
<dbReference type="GO" id="GO:0005737">
    <property type="term" value="C:cytoplasm"/>
    <property type="evidence" value="ECO:0007669"/>
    <property type="project" value="UniProtKB-SubCell"/>
</dbReference>
<evidence type="ECO:0000259" key="4">
    <source>
        <dbReference type="PROSITE" id="PS01148"/>
    </source>
</evidence>
<evidence type="ECO:0000313" key="6">
    <source>
        <dbReference type="Proteomes" id="UP000032068"/>
    </source>
</evidence>
<evidence type="ECO:0000256" key="1">
    <source>
        <dbReference type="ARBA" id="ARBA00008984"/>
    </source>
</evidence>
<sequence>MLDSTPDDTLDATGLFCPEPVMMLHNKVRDLAAGGLLKVIATDPSTRRDIPKFCVFLGHELVDQAQDAETYLYWIRKKAD</sequence>
<dbReference type="RefSeq" id="WP_042555655.1">
    <property type="nucleotide sequence ID" value="NZ_JXQW01000062.1"/>
</dbReference>
<dbReference type="CDD" id="cd03423">
    <property type="entry name" value="SirA"/>
    <property type="match status" value="1"/>
</dbReference>
<dbReference type="AlphaFoldDB" id="A0A0D0KEY7"/>
<proteinExistence type="inferred from homology"/>
<evidence type="ECO:0000313" key="5">
    <source>
        <dbReference type="EMBL" id="KIP96604.1"/>
    </source>
</evidence>
<evidence type="ECO:0000256" key="2">
    <source>
        <dbReference type="ARBA" id="ARBA00022490"/>
    </source>
</evidence>
<dbReference type="GO" id="GO:0002143">
    <property type="term" value="P:tRNA wobble position uridine thiolation"/>
    <property type="evidence" value="ECO:0007669"/>
    <property type="project" value="InterPro"/>
</dbReference>
<dbReference type="NCBIfam" id="NF001423">
    <property type="entry name" value="PRK00299.1"/>
    <property type="match status" value="1"/>
</dbReference>